<protein>
    <recommendedName>
        <fullName evidence="9">Innexin</fullName>
    </recommendedName>
</protein>
<keyword evidence="8 9" id="KW-0407">Ion channel</keyword>
<dbReference type="AlphaFoldDB" id="A0A8S3VA60"/>
<dbReference type="PANTHER" id="PTHR11893:SF36">
    <property type="entry name" value="INNEXIN-5"/>
    <property type="match status" value="1"/>
</dbReference>
<comment type="subcellular location">
    <subcellularLocation>
        <location evidence="1 9">Cell membrane</location>
        <topology evidence="1 9">Multi-pass membrane protein</topology>
    </subcellularLocation>
</comment>
<keyword evidence="5 9" id="KW-1133">Transmembrane helix</keyword>
<keyword evidence="4 9" id="KW-0812">Transmembrane</keyword>
<comment type="function">
    <text evidence="9">Structural component of the gap junctions.</text>
</comment>
<dbReference type="GO" id="GO:0005886">
    <property type="term" value="C:plasma membrane"/>
    <property type="evidence" value="ECO:0007669"/>
    <property type="project" value="UniProtKB-SubCell"/>
</dbReference>
<dbReference type="GO" id="GO:0034220">
    <property type="term" value="P:monoatomic ion transmembrane transport"/>
    <property type="evidence" value="ECO:0007669"/>
    <property type="project" value="UniProtKB-KW"/>
</dbReference>
<accession>A0A8S3VA60</accession>
<reference evidence="10" key="1">
    <citation type="submission" date="2021-03" db="EMBL/GenBank/DDBJ databases">
        <authorList>
            <person name="Bekaert M."/>
        </authorList>
    </citation>
    <scope>NUCLEOTIDE SEQUENCE</scope>
</reference>
<keyword evidence="6 9" id="KW-0406">Ion transport</keyword>
<feature type="transmembrane region" description="Helical" evidence="9">
    <location>
        <begin position="341"/>
        <end position="362"/>
    </location>
</feature>
<comment type="caution">
    <text evidence="10">The sequence shown here is derived from an EMBL/GenBank/DDBJ whole genome shotgun (WGS) entry which is preliminary data.</text>
</comment>
<proteinExistence type="inferred from homology"/>
<evidence type="ECO:0000256" key="7">
    <source>
        <dbReference type="ARBA" id="ARBA00023136"/>
    </source>
</evidence>
<dbReference type="Pfam" id="PF00876">
    <property type="entry name" value="Innexin"/>
    <property type="match status" value="1"/>
</dbReference>
<evidence type="ECO:0000313" key="11">
    <source>
        <dbReference type="Proteomes" id="UP000683360"/>
    </source>
</evidence>
<evidence type="ECO:0000256" key="8">
    <source>
        <dbReference type="ARBA" id="ARBA00023303"/>
    </source>
</evidence>
<organism evidence="10 11">
    <name type="scientific">Mytilus edulis</name>
    <name type="common">Blue mussel</name>
    <dbReference type="NCBI Taxonomy" id="6550"/>
    <lineage>
        <taxon>Eukaryota</taxon>
        <taxon>Metazoa</taxon>
        <taxon>Spiralia</taxon>
        <taxon>Lophotrochozoa</taxon>
        <taxon>Mollusca</taxon>
        <taxon>Bivalvia</taxon>
        <taxon>Autobranchia</taxon>
        <taxon>Pteriomorphia</taxon>
        <taxon>Mytilida</taxon>
        <taxon>Mytiloidea</taxon>
        <taxon>Mytilidae</taxon>
        <taxon>Mytilinae</taxon>
        <taxon>Mytilus</taxon>
    </lineage>
</organism>
<evidence type="ECO:0000256" key="3">
    <source>
        <dbReference type="ARBA" id="ARBA00022475"/>
    </source>
</evidence>
<dbReference type="EMBL" id="CAJPWZ010003096">
    <property type="protein sequence ID" value="CAG2251673.1"/>
    <property type="molecule type" value="Genomic_DNA"/>
</dbReference>
<feature type="transmembrane region" description="Helical" evidence="9">
    <location>
        <begin position="157"/>
        <end position="179"/>
    </location>
</feature>
<dbReference type="GO" id="GO:0005921">
    <property type="term" value="C:gap junction"/>
    <property type="evidence" value="ECO:0007669"/>
    <property type="project" value="UniProtKB-UniRule"/>
</dbReference>
<keyword evidence="3" id="KW-1003">Cell membrane</keyword>
<evidence type="ECO:0000256" key="4">
    <source>
        <dbReference type="ARBA" id="ARBA00022692"/>
    </source>
</evidence>
<evidence type="ECO:0000313" key="10">
    <source>
        <dbReference type="EMBL" id="CAG2251673.1"/>
    </source>
</evidence>
<evidence type="ECO:0000256" key="2">
    <source>
        <dbReference type="ARBA" id="ARBA00022448"/>
    </source>
</evidence>
<dbReference type="Proteomes" id="UP000683360">
    <property type="component" value="Unassembled WGS sequence"/>
</dbReference>
<dbReference type="OrthoDB" id="5867527at2759"/>
<keyword evidence="11" id="KW-1185">Reference proteome</keyword>
<feature type="transmembrane region" description="Helical" evidence="9">
    <location>
        <begin position="88"/>
        <end position="105"/>
    </location>
</feature>
<name>A0A8S3VA60_MYTED</name>
<comment type="similarity">
    <text evidence="9">Belongs to the pannexin family.</text>
</comment>
<evidence type="ECO:0000256" key="1">
    <source>
        <dbReference type="ARBA" id="ARBA00004651"/>
    </source>
</evidence>
<dbReference type="InterPro" id="IPR000990">
    <property type="entry name" value="Innexin"/>
</dbReference>
<dbReference type="PANTHER" id="PTHR11893">
    <property type="entry name" value="INNEXIN"/>
    <property type="match status" value="1"/>
</dbReference>
<keyword evidence="2 9" id="KW-0813">Transport</keyword>
<dbReference type="PRINTS" id="PR01262">
    <property type="entry name" value="INNEXIN"/>
</dbReference>
<gene>
    <name evidence="9" type="primary">inx</name>
    <name evidence="10" type="ORF">MEDL_63278</name>
</gene>
<sequence length="443" mass="51920">MQNAHTFHQRRNAVKVKCSCVLDKQREHKTVQFSLAIFTFSIYMGRAVARRHEQTLQGINDFELARKLAGIKDLTDDSRIHQLNRSGCLIFFIAVAIAVSTKLYVGNPIQCWCPAQFTKYQRAYIDSYCWVRNTYVIDFNSTIPNDKYLRHETEIPYYQWTPIILLFQAVLFYVPRLFWKGFSGYSSLNIKKIIKNSNEISYKYGKERKESLKGTVEYFEKYLKIRNRVTTRHRNMEQTNETIAAMGIHKGNYIVLIFLLTSFLYAATALCQIFIVDSLLGIRFKTLGPDILKRATNGDTLLDPNRFPIVTFCDFELRQMTNVQTWTVQCSLPINLFSEKIFIANWFLLVIMTIINAIYFLYNLVSTFLPYRAEVYVQKFLTVDGVRTGMYQKIPEHLTESQKDFVHSYLRRDGVFLIWMLSNKVNQVVTGEIVNELWMNYTK</sequence>
<feature type="transmembrane region" description="Helical" evidence="9">
    <location>
        <begin position="253"/>
        <end position="275"/>
    </location>
</feature>
<keyword evidence="7 9" id="KW-0472">Membrane</keyword>
<evidence type="ECO:0000256" key="6">
    <source>
        <dbReference type="ARBA" id="ARBA00023065"/>
    </source>
</evidence>
<evidence type="ECO:0000256" key="9">
    <source>
        <dbReference type="RuleBase" id="RU010713"/>
    </source>
</evidence>
<evidence type="ECO:0000256" key="5">
    <source>
        <dbReference type="ARBA" id="ARBA00022989"/>
    </source>
</evidence>
<dbReference type="PROSITE" id="PS51013">
    <property type="entry name" value="PANNEXIN"/>
    <property type="match status" value="1"/>
</dbReference>